<evidence type="ECO:0000256" key="2">
    <source>
        <dbReference type="ARBA" id="ARBA00022723"/>
    </source>
</evidence>
<dbReference type="Pfam" id="PF04937">
    <property type="entry name" value="DUF659"/>
    <property type="match status" value="1"/>
</dbReference>
<evidence type="ECO:0000259" key="6">
    <source>
        <dbReference type="Pfam" id="PF04937"/>
    </source>
</evidence>
<keyword evidence="5" id="KW-0539">Nucleus</keyword>
<dbReference type="OrthoDB" id="2340232at2759"/>
<proteinExistence type="predicted"/>
<organism evidence="7 8">
    <name type="scientific">Diversispora epigaea</name>
    <dbReference type="NCBI Taxonomy" id="1348612"/>
    <lineage>
        <taxon>Eukaryota</taxon>
        <taxon>Fungi</taxon>
        <taxon>Fungi incertae sedis</taxon>
        <taxon>Mucoromycota</taxon>
        <taxon>Glomeromycotina</taxon>
        <taxon>Glomeromycetes</taxon>
        <taxon>Diversisporales</taxon>
        <taxon>Diversisporaceae</taxon>
        <taxon>Diversispora</taxon>
    </lineage>
</organism>
<keyword evidence="3" id="KW-0863">Zinc-finger</keyword>
<keyword evidence="4" id="KW-0862">Zinc</keyword>
<dbReference type="InterPro" id="IPR052035">
    <property type="entry name" value="ZnF_BED_domain_contain"/>
</dbReference>
<keyword evidence="8" id="KW-1185">Reference proteome</keyword>
<gene>
    <name evidence="7" type="ORF">Glove_478g78</name>
</gene>
<comment type="subcellular location">
    <subcellularLocation>
        <location evidence="1">Nucleus</location>
    </subcellularLocation>
</comment>
<evidence type="ECO:0000256" key="1">
    <source>
        <dbReference type="ARBA" id="ARBA00004123"/>
    </source>
</evidence>
<reference evidence="7 8" key="1">
    <citation type="submission" date="2018-08" db="EMBL/GenBank/DDBJ databases">
        <title>Genome and evolution of the arbuscular mycorrhizal fungus Diversispora epigaea (formerly Glomus versiforme) and its bacterial endosymbionts.</title>
        <authorList>
            <person name="Sun X."/>
            <person name="Fei Z."/>
            <person name="Harrison M."/>
        </authorList>
    </citation>
    <scope>NUCLEOTIDE SEQUENCE [LARGE SCALE GENOMIC DNA]</scope>
    <source>
        <strain evidence="7 8">IT104</strain>
    </source>
</reference>
<dbReference type="PANTHER" id="PTHR46481">
    <property type="entry name" value="ZINC FINGER BED DOMAIN-CONTAINING PROTEIN 4"/>
    <property type="match status" value="1"/>
</dbReference>
<evidence type="ECO:0000256" key="3">
    <source>
        <dbReference type="ARBA" id="ARBA00022771"/>
    </source>
</evidence>
<name>A0A397GR06_9GLOM</name>
<accession>A0A397GR06</accession>
<dbReference type="PANTHER" id="PTHR46481:SF10">
    <property type="entry name" value="ZINC FINGER BED DOMAIN-CONTAINING PROTEIN 39"/>
    <property type="match status" value="1"/>
</dbReference>
<dbReference type="GO" id="GO:0005634">
    <property type="term" value="C:nucleus"/>
    <property type="evidence" value="ECO:0007669"/>
    <property type="project" value="UniProtKB-SubCell"/>
</dbReference>
<evidence type="ECO:0000256" key="5">
    <source>
        <dbReference type="ARBA" id="ARBA00023242"/>
    </source>
</evidence>
<dbReference type="EMBL" id="PQFF01000417">
    <property type="protein sequence ID" value="RHZ51463.1"/>
    <property type="molecule type" value="Genomic_DNA"/>
</dbReference>
<evidence type="ECO:0000256" key="4">
    <source>
        <dbReference type="ARBA" id="ARBA00022833"/>
    </source>
</evidence>
<dbReference type="Proteomes" id="UP000266861">
    <property type="component" value="Unassembled WGS sequence"/>
</dbReference>
<dbReference type="AlphaFoldDB" id="A0A397GR06"/>
<dbReference type="GO" id="GO:0008270">
    <property type="term" value="F:zinc ion binding"/>
    <property type="evidence" value="ECO:0007669"/>
    <property type="project" value="UniProtKB-KW"/>
</dbReference>
<dbReference type="STRING" id="1348612.A0A397GR06"/>
<keyword evidence="2" id="KW-0479">Metal-binding</keyword>
<evidence type="ECO:0000313" key="7">
    <source>
        <dbReference type="EMBL" id="RHZ51463.1"/>
    </source>
</evidence>
<dbReference type="InterPro" id="IPR012337">
    <property type="entry name" value="RNaseH-like_sf"/>
</dbReference>
<dbReference type="InterPro" id="IPR007021">
    <property type="entry name" value="DUF659"/>
</dbReference>
<comment type="caution">
    <text evidence="7">The sequence shown here is derived from an EMBL/GenBank/DDBJ whole genome shotgun (WGS) entry which is preliminary data.</text>
</comment>
<dbReference type="SUPFAM" id="SSF53098">
    <property type="entry name" value="Ribonuclease H-like"/>
    <property type="match status" value="1"/>
</dbReference>
<evidence type="ECO:0000313" key="8">
    <source>
        <dbReference type="Proteomes" id="UP000266861"/>
    </source>
</evidence>
<feature type="domain" description="DUF659" evidence="6">
    <location>
        <begin position="197"/>
        <end position="342"/>
    </location>
</feature>
<protein>
    <recommendedName>
        <fullName evidence="6">DUF659 domain-containing protein</fullName>
    </recommendedName>
</protein>
<sequence length="449" mass="51754">MAPHNFRVYFTLIKNPNNPTNALAVCNFCIRKYGGLGTTQVKSDCYTSNRARLCRNHLAKCSNFHEYNTSEEVQKILNLSVPEDKKKCKDLNENNDDNIEINKIKRQKLSTQTSISNFKIRKRLLFFEFISPGIQLPKRKTISGKILQKSSQTFQESIIKLAKQDQDGVTATFDGWSNKIRKRLLFFEFISPGIQLPKRKTISGKILQKSSQTFQESIIKLAKQDQDGVTATFDGWSNVKQEHIWGVVFITTLGRPLIWGAYNISSERSKTENVIEHIEKLIHETDKEHINIKAFISDSAGEYSATRRQLRRKYPSKIFLPCMAHQMNLIFGEIFKENILYQRISKEAIRIVSFFHSSIFFTGNLRDEQMRIYNKTIVLITPGDTRWNSYYFCFHSILKSKSALKFLSAKFNDNRSNVTRNNGISSIPAAQIQNPNAKIPNPKSQIPNY</sequence>